<sequence length="93" mass="9281">MPGFDGTGPMGAGPLTGGGFGRCGGGAALGRPGRGRGYRCAGGRGGWGGGGGRGFYTAPAAQDEARALKARADFLRGDLDAIQRRLSELEPAE</sequence>
<dbReference type="EMBL" id="CP002085">
    <property type="protein sequence ID" value="ADK83697.1"/>
    <property type="molecule type" value="Genomic_DNA"/>
</dbReference>
<name>E1QDR1_DESB2</name>
<keyword evidence="3" id="KW-1185">Reference proteome</keyword>
<dbReference type="KEGG" id="dbr:Deba_0321"/>
<reference evidence="2 3" key="1">
    <citation type="journal article" date="2010" name="Stand. Genomic Sci.">
        <title>Complete genome sequence of Desulfarculus baarsii type strain (2st14).</title>
        <authorList>
            <person name="Sun H."/>
            <person name="Spring S."/>
            <person name="Lapidus A."/>
            <person name="Davenport K."/>
            <person name="Del Rio T.G."/>
            <person name="Tice H."/>
            <person name="Nolan M."/>
            <person name="Copeland A."/>
            <person name="Cheng J.F."/>
            <person name="Lucas S."/>
            <person name="Tapia R."/>
            <person name="Goodwin L."/>
            <person name="Pitluck S."/>
            <person name="Ivanova N."/>
            <person name="Pagani I."/>
            <person name="Mavromatis K."/>
            <person name="Ovchinnikova G."/>
            <person name="Pati A."/>
            <person name="Chen A."/>
            <person name="Palaniappan K."/>
            <person name="Hauser L."/>
            <person name="Chang Y.J."/>
            <person name="Jeffries C.D."/>
            <person name="Detter J.C."/>
            <person name="Han C."/>
            <person name="Rohde M."/>
            <person name="Brambilla E."/>
            <person name="Goker M."/>
            <person name="Woyke T."/>
            <person name="Bristow J."/>
            <person name="Eisen J.A."/>
            <person name="Markowitz V."/>
            <person name="Hugenholtz P."/>
            <person name="Kyrpides N.C."/>
            <person name="Klenk H.P."/>
            <person name="Land M."/>
        </authorList>
    </citation>
    <scope>NUCLEOTIDE SEQUENCE [LARGE SCALE GENOMIC DNA]</scope>
    <source>
        <strain evidence="3">ATCC 33931 / DSM 2075 / LMG 7858 / VKM B-1802 / 2st14</strain>
    </source>
</reference>
<gene>
    <name evidence="2" type="ordered locus">Deba_0321</name>
</gene>
<dbReference type="HOGENOM" id="CLU_136587_0_0_7"/>
<dbReference type="eggNOG" id="ENOG50316VI">
    <property type="taxonomic scope" value="Bacteria"/>
</dbReference>
<evidence type="ECO:0008006" key="4">
    <source>
        <dbReference type="Google" id="ProtNLM"/>
    </source>
</evidence>
<accession>E1QDR1</accession>
<protein>
    <recommendedName>
        <fullName evidence="4">Cytoplasmic protein</fullName>
    </recommendedName>
</protein>
<dbReference type="STRING" id="644282.Deba_0321"/>
<dbReference type="Proteomes" id="UP000009047">
    <property type="component" value="Chromosome"/>
</dbReference>
<evidence type="ECO:0000256" key="1">
    <source>
        <dbReference type="SAM" id="MobiDB-lite"/>
    </source>
</evidence>
<evidence type="ECO:0000313" key="3">
    <source>
        <dbReference type="Proteomes" id="UP000009047"/>
    </source>
</evidence>
<evidence type="ECO:0000313" key="2">
    <source>
        <dbReference type="EMBL" id="ADK83697.1"/>
    </source>
</evidence>
<feature type="region of interest" description="Disordered" evidence="1">
    <location>
        <begin position="1"/>
        <end position="26"/>
    </location>
</feature>
<proteinExistence type="predicted"/>
<dbReference type="RefSeq" id="WP_013257153.1">
    <property type="nucleotide sequence ID" value="NC_014365.1"/>
</dbReference>
<dbReference type="InterPro" id="IPR035205">
    <property type="entry name" value="DUF5320"/>
</dbReference>
<dbReference type="Pfam" id="PF17253">
    <property type="entry name" value="DUF5320"/>
    <property type="match status" value="1"/>
</dbReference>
<dbReference type="AlphaFoldDB" id="E1QDR1"/>
<organism evidence="2 3">
    <name type="scientific">Desulfarculus baarsii (strain ATCC 33931 / DSM 2075 / LMG 7858 / VKM B-1802 / 2st14)</name>
    <dbReference type="NCBI Taxonomy" id="644282"/>
    <lineage>
        <taxon>Bacteria</taxon>
        <taxon>Pseudomonadati</taxon>
        <taxon>Thermodesulfobacteriota</taxon>
        <taxon>Desulfarculia</taxon>
        <taxon>Desulfarculales</taxon>
        <taxon>Desulfarculaceae</taxon>
        <taxon>Desulfarculus</taxon>
    </lineage>
</organism>